<organism evidence="3 4">
    <name type="scientific">Lucilia cuprina</name>
    <name type="common">Green bottle fly</name>
    <name type="synonym">Australian sheep blowfly</name>
    <dbReference type="NCBI Taxonomy" id="7375"/>
    <lineage>
        <taxon>Eukaryota</taxon>
        <taxon>Metazoa</taxon>
        <taxon>Ecdysozoa</taxon>
        <taxon>Arthropoda</taxon>
        <taxon>Hexapoda</taxon>
        <taxon>Insecta</taxon>
        <taxon>Pterygota</taxon>
        <taxon>Neoptera</taxon>
        <taxon>Endopterygota</taxon>
        <taxon>Diptera</taxon>
        <taxon>Brachycera</taxon>
        <taxon>Muscomorpha</taxon>
        <taxon>Oestroidea</taxon>
        <taxon>Calliphoridae</taxon>
        <taxon>Luciliinae</taxon>
        <taxon>Lucilia</taxon>
    </lineage>
</organism>
<dbReference type="Pfam" id="PF07841">
    <property type="entry name" value="DM4_12"/>
    <property type="match status" value="2"/>
</dbReference>
<reference evidence="3 4" key="1">
    <citation type="journal article" date="2015" name="Nat. Commun.">
        <title>Lucilia cuprina genome unlocks parasitic fly biology to underpin future interventions.</title>
        <authorList>
            <person name="Anstead C.A."/>
            <person name="Korhonen P.K."/>
            <person name="Young N.D."/>
            <person name="Hall R.S."/>
            <person name="Jex A.R."/>
            <person name="Murali S.C."/>
            <person name="Hughes D.S."/>
            <person name="Lee S.F."/>
            <person name="Perry T."/>
            <person name="Stroehlein A.J."/>
            <person name="Ansell B.R."/>
            <person name="Breugelmans B."/>
            <person name="Hofmann A."/>
            <person name="Qu J."/>
            <person name="Dugan S."/>
            <person name="Lee S.L."/>
            <person name="Chao H."/>
            <person name="Dinh H."/>
            <person name="Han Y."/>
            <person name="Doddapaneni H.V."/>
            <person name="Worley K.C."/>
            <person name="Muzny D.M."/>
            <person name="Ioannidis P."/>
            <person name="Waterhouse R.M."/>
            <person name="Zdobnov E.M."/>
            <person name="James P.J."/>
            <person name="Bagnall N.H."/>
            <person name="Kotze A.C."/>
            <person name="Gibbs R.A."/>
            <person name="Richards S."/>
            <person name="Batterham P."/>
            <person name="Gasser R.B."/>
        </authorList>
    </citation>
    <scope>NUCLEOTIDE SEQUENCE [LARGE SCALE GENOMIC DNA]</scope>
    <source>
        <strain evidence="3 4">LS</strain>
        <tissue evidence="3">Full body</tissue>
    </source>
</reference>
<keyword evidence="2" id="KW-0732">Signal</keyword>
<dbReference type="InterPro" id="IPR006631">
    <property type="entry name" value="DM4_12"/>
</dbReference>
<keyword evidence="1" id="KW-0472">Membrane</keyword>
<dbReference type="PANTHER" id="PTHR21398:SF11">
    <property type="entry name" value="HDC15381-RELATED"/>
    <property type="match status" value="1"/>
</dbReference>
<evidence type="ECO:0000313" key="3">
    <source>
        <dbReference type="EMBL" id="KNC32940.1"/>
    </source>
</evidence>
<sequence length="397" mass="45785">MNQNLFFYSLFVLLVLVTVEQLSFVAAGFGTSVNLTKFHSQRQKRGLIFTNGGTLKLSIGPSMPVRLADPIAFRSLVCSYNLQGGHYKIPPEPTYPWDKWEDTFARSLNQMRRRFENYGEYDQDESREFLYMVLEKYMSRNNVDGRQCLLRAICENAQVHEHIGVFANVLDVVLTGIFIFLENFNKSLLMVLRRKFIIYLILLSHLSWVFAGYAVGKNLTNFFRHREKRGLIFNNGGAAKFVIGPIQPITLADPIVWRSLICSYNIHVGNYQIPSTPLYPWDKWENFYVRSNQARGHIKPDESREFLYLILENYMTSSHGNGKECLLRSICENAQVHHHMDLFGEILNVILTPGKGDVDAIYGHAYEVGRSGADCFQYFSKCPRGLCFLDQFLQEYS</sequence>
<evidence type="ECO:0000256" key="1">
    <source>
        <dbReference type="SAM" id="Phobius"/>
    </source>
</evidence>
<dbReference type="AlphaFoldDB" id="A0A0L0CKY5"/>
<protein>
    <submittedName>
        <fullName evidence="3">Uncharacterized protein</fullName>
    </submittedName>
</protein>
<dbReference type="Proteomes" id="UP000037069">
    <property type="component" value="Unassembled WGS sequence"/>
</dbReference>
<dbReference type="PANTHER" id="PTHR21398">
    <property type="entry name" value="AGAP007094-PA"/>
    <property type="match status" value="1"/>
</dbReference>
<comment type="caution">
    <text evidence="3">The sequence shown here is derived from an EMBL/GenBank/DDBJ whole genome shotgun (WGS) entry which is preliminary data.</text>
</comment>
<gene>
    <name evidence="3" type="ORF">FF38_07786</name>
</gene>
<evidence type="ECO:0000256" key="2">
    <source>
        <dbReference type="SAM" id="SignalP"/>
    </source>
</evidence>
<feature type="transmembrane region" description="Helical" evidence="1">
    <location>
        <begin position="163"/>
        <end position="184"/>
    </location>
</feature>
<feature type="transmembrane region" description="Helical" evidence="1">
    <location>
        <begin position="196"/>
        <end position="216"/>
    </location>
</feature>
<dbReference type="SMART" id="SM00718">
    <property type="entry name" value="DM4_12"/>
    <property type="match status" value="2"/>
</dbReference>
<proteinExistence type="predicted"/>
<keyword evidence="1" id="KW-0812">Transmembrane</keyword>
<dbReference type="OrthoDB" id="6358587at2759"/>
<evidence type="ECO:0000313" key="4">
    <source>
        <dbReference type="Proteomes" id="UP000037069"/>
    </source>
</evidence>
<name>A0A0L0CKY5_LUCCU</name>
<accession>A0A0L0CKY5</accession>
<feature type="signal peptide" evidence="2">
    <location>
        <begin position="1"/>
        <end position="21"/>
    </location>
</feature>
<keyword evidence="1" id="KW-1133">Transmembrane helix</keyword>
<dbReference type="EMBL" id="JRES01000254">
    <property type="protein sequence ID" value="KNC32940.1"/>
    <property type="molecule type" value="Genomic_DNA"/>
</dbReference>
<feature type="chain" id="PRO_5005536569" evidence="2">
    <location>
        <begin position="22"/>
        <end position="397"/>
    </location>
</feature>
<keyword evidence="4" id="KW-1185">Reference proteome</keyword>